<accession>A0A0L6VIQ0</accession>
<dbReference type="EMBL" id="LAVV01005853">
    <property type="protein sequence ID" value="KNZ60633.1"/>
    <property type="molecule type" value="Genomic_DNA"/>
</dbReference>
<dbReference type="Proteomes" id="UP000037035">
    <property type="component" value="Unassembled WGS sequence"/>
</dbReference>
<sequence>MERHLRSKPNTRVATTPAQGDRSREHAALLQPQFHAIGGKVNISSTLTGSAWGSVPREVVSSATKAGKKDGSVKRRRETLCHCLTQSYNLEEKSIFLALAGLTINYTRDDWNHQMTLAASHGIDAFAMNVGAPEGWQLAQVTTAYDVATQLVGTDGQPFRLFLSLDMSVIKTASEVTTWVTKFTPMKAQLLVGGKALISTFSGEANALGANNLSTGWQASLKDPLAALNPPVQAAFVPVWSSLNPSTAVSSNPVVDGIMTWKAWPEGNETMSTTVDFKFQADAKKNGKDDNLYISRWKALIAMPTQPDFIQVVSWNDYGESHYIGPISGSPPSGTTWISGFDHQSWLDMTDYFIKWYKTGSPPAITQDKVYYNYRPHSATAVAVSDPFGPPTNASVTRDAVYAAVFLTPDSPAKQLKITIGQASQMFNQLTPGSISTISAPWSGNGGDVQVELLDATGNVLLSGKGGNPISNAITSYNFNYAAELLTKGGGSISGNSTKPGAKHSSSPKFALPTLYIGAIASMTIIFFSSP</sequence>
<dbReference type="VEuPathDB" id="FungiDB:VP01_1526g3"/>
<evidence type="ECO:0000256" key="1">
    <source>
        <dbReference type="SAM" id="MobiDB-lite"/>
    </source>
</evidence>
<gene>
    <name evidence="2" type="ORF">VP01_1526g3</name>
</gene>
<proteinExistence type="predicted"/>
<feature type="region of interest" description="Disordered" evidence="1">
    <location>
        <begin position="1"/>
        <end position="23"/>
    </location>
</feature>
<evidence type="ECO:0008006" key="4">
    <source>
        <dbReference type="Google" id="ProtNLM"/>
    </source>
</evidence>
<protein>
    <recommendedName>
        <fullName evidence="4">Glycoside hydrolase family 71 protein</fullName>
    </recommendedName>
</protein>
<dbReference type="GO" id="GO:0051118">
    <property type="term" value="F:glucan endo-1,3-alpha-glucosidase activity"/>
    <property type="evidence" value="ECO:0007669"/>
    <property type="project" value="InterPro"/>
</dbReference>
<dbReference type="InterPro" id="IPR005197">
    <property type="entry name" value="Glyco_hydro_71"/>
</dbReference>
<name>A0A0L6VIQ0_9BASI</name>
<dbReference type="CDD" id="cd11577">
    <property type="entry name" value="GH71"/>
    <property type="match status" value="1"/>
</dbReference>
<evidence type="ECO:0000313" key="2">
    <source>
        <dbReference type="EMBL" id="KNZ60633.1"/>
    </source>
</evidence>
<organism evidence="2 3">
    <name type="scientific">Puccinia sorghi</name>
    <dbReference type="NCBI Taxonomy" id="27349"/>
    <lineage>
        <taxon>Eukaryota</taxon>
        <taxon>Fungi</taxon>
        <taxon>Dikarya</taxon>
        <taxon>Basidiomycota</taxon>
        <taxon>Pucciniomycotina</taxon>
        <taxon>Pucciniomycetes</taxon>
        <taxon>Pucciniales</taxon>
        <taxon>Pucciniaceae</taxon>
        <taxon>Puccinia</taxon>
    </lineage>
</organism>
<comment type="caution">
    <text evidence="2">The sequence shown here is derived from an EMBL/GenBank/DDBJ whole genome shotgun (WGS) entry which is preliminary data.</text>
</comment>
<dbReference type="AlphaFoldDB" id="A0A0L6VIQ0"/>
<keyword evidence="3" id="KW-1185">Reference proteome</keyword>
<reference evidence="2 3" key="1">
    <citation type="submission" date="2015-08" db="EMBL/GenBank/DDBJ databases">
        <title>Next Generation Sequencing and Analysis of the Genome of Puccinia sorghi L Schw, the Causal Agent of Maize Common Rust.</title>
        <authorList>
            <person name="Rochi L."/>
            <person name="Burguener G."/>
            <person name="Darino M."/>
            <person name="Turjanski A."/>
            <person name="Kreff E."/>
            <person name="Dieguez M.J."/>
            <person name="Sacco F."/>
        </authorList>
    </citation>
    <scope>NUCLEOTIDE SEQUENCE [LARGE SCALE GENOMIC DNA]</scope>
    <source>
        <strain evidence="2 3">RO10H11247</strain>
    </source>
</reference>
<dbReference type="OrthoDB" id="3257981at2759"/>
<dbReference type="Pfam" id="PF03659">
    <property type="entry name" value="Glyco_hydro_71"/>
    <property type="match status" value="1"/>
</dbReference>
<evidence type="ECO:0000313" key="3">
    <source>
        <dbReference type="Proteomes" id="UP000037035"/>
    </source>
</evidence>
<dbReference type="STRING" id="27349.A0A0L6VIQ0"/>
<dbReference type="Gene3D" id="3.20.20.80">
    <property type="entry name" value="Glycosidases"/>
    <property type="match status" value="1"/>
</dbReference>